<evidence type="ECO:0000256" key="1">
    <source>
        <dbReference type="SAM" id="Coils"/>
    </source>
</evidence>
<evidence type="ECO:0000313" key="3">
    <source>
        <dbReference type="Proteomes" id="UP001232245"/>
    </source>
</evidence>
<keyword evidence="1" id="KW-0175">Coiled coil</keyword>
<gene>
    <name evidence="2" type="ORF">J2S02_002250</name>
</gene>
<dbReference type="RefSeq" id="WP_174881173.1">
    <property type="nucleotide sequence ID" value="NZ_CADEPK010000321.1"/>
</dbReference>
<keyword evidence="3" id="KW-1185">Reference proteome</keyword>
<dbReference type="GO" id="GO:0016787">
    <property type="term" value="F:hydrolase activity"/>
    <property type="evidence" value="ECO:0007669"/>
    <property type="project" value="UniProtKB-KW"/>
</dbReference>
<protein>
    <submittedName>
        <fullName evidence="2">NTP pyrophosphatase (Non-canonical NTP hydrolase)</fullName>
    </submittedName>
</protein>
<dbReference type="Proteomes" id="UP001232245">
    <property type="component" value="Unassembled WGS sequence"/>
</dbReference>
<reference evidence="2 3" key="1">
    <citation type="submission" date="2023-07" db="EMBL/GenBank/DDBJ databases">
        <title>Genomic Encyclopedia of Type Strains, Phase IV (KMG-IV): sequencing the most valuable type-strain genomes for metagenomic binning, comparative biology and taxonomic classification.</title>
        <authorList>
            <person name="Goeker M."/>
        </authorList>
    </citation>
    <scope>NUCLEOTIDE SEQUENCE [LARGE SCALE GENOMIC DNA]</scope>
    <source>
        <strain evidence="2 3">DSM 17723</strain>
    </source>
</reference>
<evidence type="ECO:0000313" key="2">
    <source>
        <dbReference type="EMBL" id="MDQ0225906.1"/>
    </source>
</evidence>
<proteinExistence type="predicted"/>
<organism evidence="2 3">
    <name type="scientific">Metabacillus niabensis</name>
    <dbReference type="NCBI Taxonomy" id="324854"/>
    <lineage>
        <taxon>Bacteria</taxon>
        <taxon>Bacillati</taxon>
        <taxon>Bacillota</taxon>
        <taxon>Bacilli</taxon>
        <taxon>Bacillales</taxon>
        <taxon>Bacillaceae</taxon>
        <taxon>Metabacillus</taxon>
    </lineage>
</organism>
<accession>A0ABT9Z206</accession>
<feature type="coiled-coil region" evidence="1">
    <location>
        <begin position="28"/>
        <end position="55"/>
    </location>
</feature>
<sequence>MWNLSKEIIESYTKYNLLPIHETDQDWETALREAKEECEDLIGQLKEELEDVKEELLDVLPSRFIQYVENGTLNQPTLPKTVREDYLQWIQTKEKEFEEILDAANVQTQEAVTYLPAEVQNIFEESLHDSTIERIERTNHTLHLYINTDGGFSSKSLIHFIFQNVLDEVSDETLQVGQWLIYNELKKTEDGFAFRVLFDCPDAEWTIKMKNLDAKYYYRPVTYTRLSDEGALDEISFAEYVAQLNRKHHYWLITPHLTCEIRSFSENIHLENGKLEFRENEFVVTNGKSSFVYQLDEYNPVHFIYTDVYEDPYGHLNEQVPTDKIEAAIFSDELELQVRAWNTLYANAEELADIINQVLWKMTITEESEMMLHAYISHFYKEGILTEPNIKKYRTFLNS</sequence>
<dbReference type="Pfam" id="PF13315">
    <property type="entry name" value="DUF4085"/>
    <property type="match status" value="1"/>
</dbReference>
<dbReference type="EMBL" id="JAUSTZ010000003">
    <property type="protein sequence ID" value="MDQ0225906.1"/>
    <property type="molecule type" value="Genomic_DNA"/>
</dbReference>
<name>A0ABT9Z206_9BACI</name>
<keyword evidence="2" id="KW-0378">Hydrolase</keyword>
<comment type="caution">
    <text evidence="2">The sequence shown here is derived from an EMBL/GenBank/DDBJ whole genome shotgun (WGS) entry which is preliminary data.</text>
</comment>
<dbReference type="InterPro" id="IPR025144">
    <property type="entry name" value="DUF4085"/>
</dbReference>